<dbReference type="EMBL" id="AOGT01000705">
    <property type="protein sequence ID" value="EMG49343.1"/>
    <property type="molecule type" value="Genomic_DNA"/>
</dbReference>
<keyword evidence="2" id="KW-0677">Repeat</keyword>
<dbReference type="PANTHER" id="PTHR45712">
    <property type="entry name" value="AGAP008170-PA"/>
    <property type="match status" value="1"/>
</dbReference>
<dbReference type="PANTHER" id="PTHR45712:SF22">
    <property type="entry name" value="INSULIN-LIKE GROWTH FACTOR-BINDING PROTEIN COMPLEX ACID LABILE SUBUNIT"/>
    <property type="match status" value="1"/>
</dbReference>
<keyword evidence="1" id="KW-0433">Leucine-rich repeat</keyword>
<evidence type="ECO:0000313" key="4">
    <source>
        <dbReference type="Proteomes" id="UP000011777"/>
    </source>
</evidence>
<dbReference type="InterPro" id="IPR050333">
    <property type="entry name" value="SLRP"/>
</dbReference>
<protein>
    <submittedName>
        <fullName evidence="3">Uncharacterized protein</fullName>
    </submittedName>
</protein>
<dbReference type="OMA" id="LANNMFD"/>
<dbReference type="InterPro" id="IPR032675">
    <property type="entry name" value="LRR_dom_sf"/>
</dbReference>
<dbReference type="HOGENOM" id="CLU_291507_0_0_1"/>
<dbReference type="eggNOG" id="ENOG502QQ5H">
    <property type="taxonomic scope" value="Eukaryota"/>
</dbReference>
<dbReference type="Gene3D" id="3.80.10.10">
    <property type="entry name" value="Ribonuclease Inhibitor"/>
    <property type="match status" value="2"/>
</dbReference>
<dbReference type="PROSITE" id="PS51450">
    <property type="entry name" value="LRR"/>
    <property type="match status" value="1"/>
</dbReference>
<name>M3JB30_CANMX</name>
<dbReference type="STRING" id="1245528.M3JB30"/>
<sequence length="961" mass="108516">MSGIVNSMDSLIEETVGLTDLISPIEKNAAKNPTSAESVKEPMMTTTIMSTQEQRSSSIGRSISESTTIEELHTAIDVLPILSTPSPVDHDTNSVCSDINTIHHITDTNSGPPLFERTVLQHHNIELKVPESKQSLSATTEIEESEPSAEVLVDCVNSKLSQYDISDGLKQRKNSSQSEEKVNPVSQALKKNQTFKKFKLNSLDQKLGNLDGVVPLIINSPVANEIKMPTTNLWVLQDYENLFGSKSFQREIDLAKSLRFIGEKDMSNHDDDGVELPDLSEEKVIYISTRIINPTKILSVYLSTFPRKRDLYIDLVMNNNGCNILLQLMKYIRENERNVYNLIDAVFVRISASYVHQIKVFLGMFTDMKKFYNKIKTLGLFIGVHQYENGYVLGAPQEDIIKFPPKLEKLYLANGLKLTDFSTLPLSVKNIGLHNSQMVTFSKFNLSKQLNSLHISGEKLQLNGGKLDSFPIGFLALKEIKFDASIVVNFNFEKFVNLTSLGLSNLQVIQTRQLEFPISLKKLEFIDCSISSHISPFPDSLRVLSIFRSRWSIKRNANLSRLQYLKMVDVQVKDLTDKVNACFGLLKLEITNSSFNNIENLKLPTKLSFLKLIDVNINGFRFNGFPSTLESVELENNGISSIVAKNKLKTLRVAKSKLKAEIDLSAYPIQDVNLEGSEFLESLTLHKKTVILTASNTSIQKIIGHGLTRLILNGCNKIDWNIFKLPPFVTQLSLQHCGMDHFEPQEVNNHVRSLDLSKNKLKKINLSKYENLQDIELSHNHLKNLSYENFPPSLKSINAKKNGMEEAKLGELYNLEWLQLSDNKFTGIGKIHLPPNINALMLNNNNFGEIDNVNFHIPKKLRHLELNRCKITKFELTLNSQLMSCCLNGNKLHGKGFHITFNQLPSSLKFLDLSSNFFKSFDFDMVNGVELAEINLANNMFDEIPDLIPDNILSAIIFKVE</sequence>
<comment type="caution">
    <text evidence="3">The sequence shown here is derived from an EMBL/GenBank/DDBJ whole genome shotgun (WGS) entry which is preliminary data.</text>
</comment>
<organism evidence="3 4">
    <name type="scientific">Candida maltosa (strain Xu316)</name>
    <name type="common">Yeast</name>
    <dbReference type="NCBI Taxonomy" id="1245528"/>
    <lineage>
        <taxon>Eukaryota</taxon>
        <taxon>Fungi</taxon>
        <taxon>Dikarya</taxon>
        <taxon>Ascomycota</taxon>
        <taxon>Saccharomycotina</taxon>
        <taxon>Pichiomycetes</taxon>
        <taxon>Debaryomycetaceae</taxon>
        <taxon>Candida/Lodderomyces clade</taxon>
        <taxon>Candida</taxon>
    </lineage>
</organism>
<reference evidence="3 4" key="1">
    <citation type="submission" date="2013-02" db="EMBL/GenBank/DDBJ databases">
        <title>Genome sequence of Candida maltosa Xu316, a potential industrial strain for xylitol and ethanol production.</title>
        <authorList>
            <person name="Yu J."/>
            <person name="Wang Q."/>
            <person name="Geng X."/>
            <person name="Bao W."/>
            <person name="He P."/>
            <person name="Cai J."/>
        </authorList>
    </citation>
    <scope>NUCLEOTIDE SEQUENCE [LARGE SCALE GENOMIC DNA]</scope>
    <source>
        <strain evidence="4">Xu316</strain>
    </source>
</reference>
<dbReference type="Proteomes" id="UP000011777">
    <property type="component" value="Unassembled WGS sequence"/>
</dbReference>
<dbReference type="OrthoDB" id="7451790at2759"/>
<evidence type="ECO:0000256" key="1">
    <source>
        <dbReference type="ARBA" id="ARBA00022614"/>
    </source>
</evidence>
<gene>
    <name evidence="3" type="ORF">G210_5900</name>
</gene>
<dbReference type="SUPFAM" id="SSF52058">
    <property type="entry name" value="L domain-like"/>
    <property type="match status" value="2"/>
</dbReference>
<evidence type="ECO:0000256" key="2">
    <source>
        <dbReference type="ARBA" id="ARBA00022737"/>
    </source>
</evidence>
<dbReference type="InterPro" id="IPR001611">
    <property type="entry name" value="Leu-rich_rpt"/>
</dbReference>
<evidence type="ECO:0000313" key="3">
    <source>
        <dbReference type="EMBL" id="EMG49343.1"/>
    </source>
</evidence>
<proteinExistence type="predicted"/>
<keyword evidence="4" id="KW-1185">Reference proteome</keyword>
<dbReference type="AlphaFoldDB" id="M3JB30"/>
<accession>M3JB30</accession>